<sequence>MTVTAVNKIHPDADTLFILRNPGAAFPPAKFEKSWPDALPKYQTKISKSKEASVVPTKHESSLVQAKSQCSELRFGLSSALLFATSYEFKDLLTENWNPQDPGSGYEWTLEGWNWDGEAFLILMTILHNRTRDVPRKIDLEMFAKIAVLVDWYECLEVMDLWVDTWVTNSDVSRVKPFYSRDLLLN</sequence>
<protein>
    <recommendedName>
        <fullName evidence="3">BTB domain-containing protein</fullName>
    </recommendedName>
</protein>
<accession>A0A366R818</accession>
<comment type="caution">
    <text evidence="1">The sequence shown here is derived from an EMBL/GenBank/DDBJ whole genome shotgun (WGS) entry which is preliminary data.</text>
</comment>
<organism evidence="1 2">
    <name type="scientific">Fusarium coffeatum</name>
    <dbReference type="NCBI Taxonomy" id="231269"/>
    <lineage>
        <taxon>Eukaryota</taxon>
        <taxon>Fungi</taxon>
        <taxon>Dikarya</taxon>
        <taxon>Ascomycota</taxon>
        <taxon>Pezizomycotina</taxon>
        <taxon>Sordariomycetes</taxon>
        <taxon>Hypocreomycetidae</taxon>
        <taxon>Hypocreales</taxon>
        <taxon>Nectriaceae</taxon>
        <taxon>Fusarium</taxon>
        <taxon>Fusarium incarnatum-equiseti species complex</taxon>
    </lineage>
</organism>
<dbReference type="GeneID" id="41998038"/>
<evidence type="ECO:0000313" key="2">
    <source>
        <dbReference type="Proteomes" id="UP000253153"/>
    </source>
</evidence>
<dbReference type="RefSeq" id="XP_031013170.1">
    <property type="nucleotide sequence ID" value="XM_031162742.1"/>
</dbReference>
<evidence type="ECO:0008006" key="3">
    <source>
        <dbReference type="Google" id="ProtNLM"/>
    </source>
</evidence>
<gene>
    <name evidence="1" type="ORF">FIESC28_08604</name>
</gene>
<dbReference type="Proteomes" id="UP000253153">
    <property type="component" value="Unassembled WGS sequence"/>
</dbReference>
<name>A0A366R818_9HYPO</name>
<dbReference type="EMBL" id="QKXC01000198">
    <property type="protein sequence ID" value="RBR12480.1"/>
    <property type="molecule type" value="Genomic_DNA"/>
</dbReference>
<dbReference type="OrthoDB" id="5326346at2759"/>
<reference evidence="1 2" key="1">
    <citation type="submission" date="2018-06" db="EMBL/GenBank/DDBJ databases">
        <title>Fusarium incarnatum-equiseti species complex species 28.</title>
        <authorList>
            <person name="Gardiner D.M."/>
        </authorList>
    </citation>
    <scope>NUCLEOTIDE SEQUENCE [LARGE SCALE GENOMIC DNA]</scope>
    <source>
        <strain evidence="1 2">FIESC_28</strain>
    </source>
</reference>
<keyword evidence="2" id="KW-1185">Reference proteome</keyword>
<dbReference type="AlphaFoldDB" id="A0A366R818"/>
<proteinExistence type="predicted"/>
<evidence type="ECO:0000313" key="1">
    <source>
        <dbReference type="EMBL" id="RBR12480.1"/>
    </source>
</evidence>